<comment type="caution">
    <text evidence="5">The sequence shown here is derived from an EMBL/GenBank/DDBJ whole genome shotgun (WGS) entry which is preliminary data.</text>
</comment>
<evidence type="ECO:0000256" key="3">
    <source>
        <dbReference type="ARBA" id="ARBA00023054"/>
    </source>
</evidence>
<dbReference type="PANTHER" id="PTHR22012:SF2">
    <property type="entry name" value="FIBROUS SHEATH-INTERACTING PROTEIN 1"/>
    <property type="match status" value="1"/>
</dbReference>
<name>A0AAV9R789_9TELE</name>
<sequence>MEIIKGSLDDISRPASSELTGNRVFPAAPFELLVLSNDSTDVQKCSGEMEHYNRTKGPGKDITEGENENSKLQRAFEEMGRLDEILAAEIFKEKEIRRQRKDLQAKLWQELQRRPDRYPECAHEALNTKLFLALETHTCEKEEDHFAPLFETQVPDCEHDGDDQGLDQTENQPDSSTTSFKGSSANILGINILKSNSNAHKATKKQRDFVQRNIELVSSDVGQDLLTRAENERLAELLQEINEEEKVSASGSDRKEAMWATSVSAGQGYTPEPSDLEQLMKVDSKIRLLFPAEEFHSLQSSYTDLSMSQGPGSKVGWKHNGDQQPGEKVLQDIKERRELERRLHEIQQQLEILGGGQEMTNESADLIEEQLLCLLDECERTETWSRDNQRNETVPSEP</sequence>
<protein>
    <recommendedName>
        <fullName evidence="2">Fibrous sheath-interacting protein 1</fullName>
    </recommendedName>
</protein>
<dbReference type="PRINTS" id="PR02075">
    <property type="entry name" value="FIBSHEATHIP1"/>
</dbReference>
<proteinExistence type="inferred from homology"/>
<evidence type="ECO:0000256" key="4">
    <source>
        <dbReference type="SAM" id="MobiDB-lite"/>
    </source>
</evidence>
<evidence type="ECO:0000313" key="5">
    <source>
        <dbReference type="EMBL" id="KAK5604220.1"/>
    </source>
</evidence>
<reference evidence="5 6" key="1">
    <citation type="submission" date="2021-06" db="EMBL/GenBank/DDBJ databases">
        <authorList>
            <person name="Palmer J.M."/>
        </authorList>
    </citation>
    <scope>NUCLEOTIDE SEQUENCE [LARGE SCALE GENOMIC DNA]</scope>
    <source>
        <strain evidence="5 6">MEX-2019</strain>
        <tissue evidence="5">Muscle</tissue>
    </source>
</reference>
<dbReference type="EMBL" id="JAHHUM010002361">
    <property type="protein sequence ID" value="KAK5604220.1"/>
    <property type="molecule type" value="Genomic_DNA"/>
</dbReference>
<keyword evidence="6" id="KW-1185">Reference proteome</keyword>
<accession>A0AAV9R789</accession>
<dbReference type="AlphaFoldDB" id="A0AAV9R789"/>
<dbReference type="Proteomes" id="UP001311232">
    <property type="component" value="Unassembled WGS sequence"/>
</dbReference>
<feature type="region of interest" description="Disordered" evidence="4">
    <location>
        <begin position="154"/>
        <end position="182"/>
    </location>
</feature>
<keyword evidence="3" id="KW-0175">Coiled coil</keyword>
<comment type="similarity">
    <text evidence="1">Belongs to the FSIP1 family.</text>
</comment>
<dbReference type="Pfam" id="PF15554">
    <property type="entry name" value="FSIP1"/>
    <property type="match status" value="1"/>
</dbReference>
<evidence type="ECO:0000313" key="6">
    <source>
        <dbReference type="Proteomes" id="UP001311232"/>
    </source>
</evidence>
<evidence type="ECO:0000256" key="2">
    <source>
        <dbReference type="ARBA" id="ARBA00019480"/>
    </source>
</evidence>
<dbReference type="PANTHER" id="PTHR22012">
    <property type="entry name" value="FIBROUS SHEATH INTERACTING PROTEIN 1"/>
    <property type="match status" value="1"/>
</dbReference>
<organism evidence="5 6">
    <name type="scientific">Crenichthys baileyi</name>
    <name type="common">White River springfish</name>
    <dbReference type="NCBI Taxonomy" id="28760"/>
    <lineage>
        <taxon>Eukaryota</taxon>
        <taxon>Metazoa</taxon>
        <taxon>Chordata</taxon>
        <taxon>Craniata</taxon>
        <taxon>Vertebrata</taxon>
        <taxon>Euteleostomi</taxon>
        <taxon>Actinopterygii</taxon>
        <taxon>Neopterygii</taxon>
        <taxon>Teleostei</taxon>
        <taxon>Neoteleostei</taxon>
        <taxon>Acanthomorphata</taxon>
        <taxon>Ovalentaria</taxon>
        <taxon>Atherinomorphae</taxon>
        <taxon>Cyprinodontiformes</taxon>
        <taxon>Goodeidae</taxon>
        <taxon>Crenichthys</taxon>
    </lineage>
</organism>
<feature type="compositionally biased region" description="Polar residues" evidence="4">
    <location>
        <begin position="166"/>
        <end position="182"/>
    </location>
</feature>
<gene>
    <name evidence="5" type="ORF">CRENBAI_020985</name>
</gene>
<evidence type="ECO:0000256" key="1">
    <source>
        <dbReference type="ARBA" id="ARBA00010495"/>
    </source>
</evidence>
<feature type="region of interest" description="Disordered" evidence="4">
    <location>
        <begin position="303"/>
        <end position="326"/>
    </location>
</feature>
<dbReference type="InterPro" id="IPR026246">
    <property type="entry name" value="Fsip1"/>
</dbReference>